<dbReference type="InterPro" id="IPR011009">
    <property type="entry name" value="Kinase-like_dom_sf"/>
</dbReference>
<feature type="domain" description="Protein kinase" evidence="2">
    <location>
        <begin position="1"/>
        <end position="375"/>
    </location>
</feature>
<dbReference type="STRING" id="205917.A0A4Y9Y271"/>
<dbReference type="Proteomes" id="UP000298327">
    <property type="component" value="Unassembled WGS sequence"/>
</dbReference>
<name>A0A4Y9Y271_9AGAM</name>
<dbReference type="OrthoDB" id="5987198at2759"/>
<dbReference type="PANTHER" id="PTHR44167">
    <property type="entry name" value="OVARIAN-SPECIFIC SERINE/THREONINE-PROTEIN KINASE LOK-RELATED"/>
    <property type="match status" value="1"/>
</dbReference>
<dbReference type="GO" id="GO:0004674">
    <property type="term" value="F:protein serine/threonine kinase activity"/>
    <property type="evidence" value="ECO:0007669"/>
    <property type="project" value="TreeGrafter"/>
</dbReference>
<dbReference type="Pfam" id="PF00069">
    <property type="entry name" value="Pkinase"/>
    <property type="match status" value="1"/>
</dbReference>
<feature type="region of interest" description="Disordered" evidence="1">
    <location>
        <begin position="329"/>
        <end position="375"/>
    </location>
</feature>
<accession>A0A4Y9Y271</accession>
<evidence type="ECO:0000313" key="3">
    <source>
        <dbReference type="EMBL" id="TFY55843.1"/>
    </source>
</evidence>
<protein>
    <recommendedName>
        <fullName evidence="2">Protein kinase domain-containing protein</fullName>
    </recommendedName>
</protein>
<organism evidence="3 4">
    <name type="scientific">Dentipellis fragilis</name>
    <dbReference type="NCBI Taxonomy" id="205917"/>
    <lineage>
        <taxon>Eukaryota</taxon>
        <taxon>Fungi</taxon>
        <taxon>Dikarya</taxon>
        <taxon>Basidiomycota</taxon>
        <taxon>Agaricomycotina</taxon>
        <taxon>Agaricomycetes</taxon>
        <taxon>Russulales</taxon>
        <taxon>Hericiaceae</taxon>
        <taxon>Dentipellis</taxon>
    </lineage>
</organism>
<dbReference type="EMBL" id="SEOQ01000880">
    <property type="protein sequence ID" value="TFY55843.1"/>
    <property type="molecule type" value="Genomic_DNA"/>
</dbReference>
<dbReference type="Gene3D" id="1.10.510.10">
    <property type="entry name" value="Transferase(Phosphotransferase) domain 1"/>
    <property type="match status" value="1"/>
</dbReference>
<dbReference type="GO" id="GO:0005524">
    <property type="term" value="F:ATP binding"/>
    <property type="evidence" value="ECO:0007669"/>
    <property type="project" value="InterPro"/>
</dbReference>
<sequence length="375" mass="42974">MLRPRFRPGWTSSWKDGAAADEEEIGKHEDSITHSFAWPGVTIDAIRIPDGRHVCLKRIPCRAEDSSEVAVTEFFSKDKQRKDPRNHAIPLFDVLRAPDHCFMVFPFCRSLISEEPYFETIGEVFDMVEQALEGLAYLHELKIAHRDCTLANILMDADRIFPRGCHMDNSDRDADGRELSSVRTRTQVGGAKYYLIDFGESVKFGPEDSGIVETWSKAGVLAPEMLSEDDIRCYKEYFDFLLPLFDAMMDEDPNKRPTAFASLEQFRAIKSLYSRMALHRRIRYSGWCTRYKPENGVVRTFRDIKHWAKQDFHAHYMTTRQLVLAPSYNDRRARGPPHHAPGYRNSAEPRSPGRRIRARGSGCGRGPSAAVALRR</sequence>
<evidence type="ECO:0000313" key="4">
    <source>
        <dbReference type="Proteomes" id="UP000298327"/>
    </source>
</evidence>
<evidence type="ECO:0000256" key="1">
    <source>
        <dbReference type="SAM" id="MobiDB-lite"/>
    </source>
</evidence>
<dbReference type="AlphaFoldDB" id="A0A4Y9Y271"/>
<dbReference type="SMART" id="SM00220">
    <property type="entry name" value="S_TKc"/>
    <property type="match status" value="1"/>
</dbReference>
<dbReference type="GO" id="GO:0005634">
    <property type="term" value="C:nucleus"/>
    <property type="evidence" value="ECO:0007669"/>
    <property type="project" value="TreeGrafter"/>
</dbReference>
<reference evidence="3 4" key="1">
    <citation type="submission" date="2019-02" db="EMBL/GenBank/DDBJ databases">
        <title>Genome sequencing of the rare red list fungi Dentipellis fragilis.</title>
        <authorList>
            <person name="Buettner E."/>
            <person name="Kellner H."/>
        </authorList>
    </citation>
    <scope>NUCLEOTIDE SEQUENCE [LARGE SCALE GENOMIC DNA]</scope>
    <source>
        <strain evidence="3 4">DSM 105465</strain>
    </source>
</reference>
<evidence type="ECO:0000259" key="2">
    <source>
        <dbReference type="PROSITE" id="PS50011"/>
    </source>
</evidence>
<dbReference type="PANTHER" id="PTHR44167:SF30">
    <property type="entry name" value="PHOSPHORYLASE KINASE"/>
    <property type="match status" value="1"/>
</dbReference>
<dbReference type="PROSITE" id="PS50011">
    <property type="entry name" value="PROTEIN_KINASE_DOM"/>
    <property type="match status" value="1"/>
</dbReference>
<dbReference type="GO" id="GO:0044773">
    <property type="term" value="P:mitotic DNA damage checkpoint signaling"/>
    <property type="evidence" value="ECO:0007669"/>
    <property type="project" value="TreeGrafter"/>
</dbReference>
<comment type="caution">
    <text evidence="3">The sequence shown here is derived from an EMBL/GenBank/DDBJ whole genome shotgun (WGS) entry which is preliminary data.</text>
</comment>
<gene>
    <name evidence="3" type="ORF">EVG20_g9169</name>
</gene>
<proteinExistence type="predicted"/>
<dbReference type="InterPro" id="IPR000719">
    <property type="entry name" value="Prot_kinase_dom"/>
</dbReference>
<dbReference type="SUPFAM" id="SSF56112">
    <property type="entry name" value="Protein kinase-like (PK-like)"/>
    <property type="match status" value="1"/>
</dbReference>
<keyword evidence="4" id="KW-1185">Reference proteome</keyword>